<protein>
    <recommendedName>
        <fullName evidence="8">Ig-like domain-containing protein</fullName>
    </recommendedName>
</protein>
<evidence type="ECO:0000256" key="5">
    <source>
        <dbReference type="ARBA" id="ARBA00023136"/>
    </source>
</evidence>
<evidence type="ECO:0000256" key="6">
    <source>
        <dbReference type="ARBA" id="ARBA00023157"/>
    </source>
</evidence>
<dbReference type="Proteomes" id="UP000265000">
    <property type="component" value="Unplaced"/>
</dbReference>
<dbReference type="PANTHER" id="PTHR19433">
    <property type="entry name" value="T-CELL RECEPTOR ALPHA CHAIN V REGION-RELATED"/>
    <property type="match status" value="1"/>
</dbReference>
<dbReference type="GeneTree" id="ENSGT01030000234530"/>
<evidence type="ECO:0000259" key="8">
    <source>
        <dbReference type="PROSITE" id="PS50835"/>
    </source>
</evidence>
<dbReference type="CDD" id="cd00099">
    <property type="entry name" value="IgV"/>
    <property type="match status" value="1"/>
</dbReference>
<reference evidence="9" key="2">
    <citation type="submission" date="2025-09" db="UniProtKB">
        <authorList>
            <consortium name="Ensembl"/>
        </authorList>
    </citation>
    <scope>IDENTIFICATION</scope>
</reference>
<dbReference type="Ensembl" id="ENSFHET00000028702.1">
    <property type="protein sequence ID" value="ENSFHEP00000019456.1"/>
    <property type="gene ID" value="ENSFHEG00000021364.1"/>
</dbReference>
<keyword evidence="3" id="KW-0732">Signal</keyword>
<dbReference type="SUPFAM" id="SSF48726">
    <property type="entry name" value="Immunoglobulin"/>
    <property type="match status" value="2"/>
</dbReference>
<dbReference type="InterPro" id="IPR052051">
    <property type="entry name" value="TCR_complex_component"/>
</dbReference>
<dbReference type="SMART" id="SM00406">
    <property type="entry name" value="IGv"/>
    <property type="match status" value="2"/>
</dbReference>
<evidence type="ECO:0000313" key="10">
    <source>
        <dbReference type="Proteomes" id="UP000265000"/>
    </source>
</evidence>
<dbReference type="InterPro" id="IPR036179">
    <property type="entry name" value="Ig-like_dom_sf"/>
</dbReference>
<dbReference type="GO" id="GO:0002376">
    <property type="term" value="P:immune system process"/>
    <property type="evidence" value="ECO:0007669"/>
    <property type="project" value="UniProtKB-KW"/>
</dbReference>
<dbReference type="SMART" id="SM00409">
    <property type="entry name" value="IG"/>
    <property type="match status" value="2"/>
</dbReference>
<keyword evidence="5" id="KW-0472">Membrane</keyword>
<sequence>VPVKSVHLGESVTFKCALPNDFNQGYIYWYKQRPRDTLRLVVTQRKTGIRKFEPEFSDSKWDVNIDQEFSRLTLLRTTYDDDGVYHCALLAWTRGIEWSGTYLIVIGITRRISNYTVVQQPALSNPAGSGDTATLQCSVLLDTEDMACSEDLSLFWFQSKSDKSYPNVIYTEGNRHDQCKKRSDTERSCVFQFSKAVNSSDAGMFYCAVASCGKILFGNGTRLEIGMLLPLTILIK</sequence>
<keyword evidence="2" id="KW-1003">Cell membrane</keyword>
<evidence type="ECO:0000256" key="7">
    <source>
        <dbReference type="ARBA" id="ARBA00023180"/>
    </source>
</evidence>
<dbReference type="GO" id="GO:0005886">
    <property type="term" value="C:plasma membrane"/>
    <property type="evidence" value="ECO:0007669"/>
    <property type="project" value="UniProtKB-SubCell"/>
</dbReference>
<name>A0A3Q2PZX6_FUNHE</name>
<organism evidence="9 10">
    <name type="scientific">Fundulus heteroclitus</name>
    <name type="common">Killifish</name>
    <name type="synonym">Mummichog</name>
    <dbReference type="NCBI Taxonomy" id="8078"/>
    <lineage>
        <taxon>Eukaryota</taxon>
        <taxon>Metazoa</taxon>
        <taxon>Chordata</taxon>
        <taxon>Craniata</taxon>
        <taxon>Vertebrata</taxon>
        <taxon>Euteleostomi</taxon>
        <taxon>Actinopterygii</taxon>
        <taxon>Neopterygii</taxon>
        <taxon>Teleostei</taxon>
        <taxon>Neoteleostei</taxon>
        <taxon>Acanthomorphata</taxon>
        <taxon>Ovalentaria</taxon>
        <taxon>Atherinomorphae</taxon>
        <taxon>Cyprinodontiformes</taxon>
        <taxon>Fundulidae</taxon>
        <taxon>Fundulus</taxon>
    </lineage>
</organism>
<dbReference type="InterPro" id="IPR013783">
    <property type="entry name" value="Ig-like_fold"/>
</dbReference>
<dbReference type="STRING" id="8078.ENSFHEP00000019456"/>
<dbReference type="PROSITE" id="PS50835">
    <property type="entry name" value="IG_LIKE"/>
    <property type="match status" value="2"/>
</dbReference>
<dbReference type="Gene3D" id="2.60.40.10">
    <property type="entry name" value="Immunoglobulins"/>
    <property type="match status" value="2"/>
</dbReference>
<accession>A0A3Q2PZX6</accession>
<dbReference type="InterPro" id="IPR003599">
    <property type="entry name" value="Ig_sub"/>
</dbReference>
<evidence type="ECO:0000256" key="1">
    <source>
        <dbReference type="ARBA" id="ARBA00004236"/>
    </source>
</evidence>
<evidence type="ECO:0000313" key="9">
    <source>
        <dbReference type="Ensembl" id="ENSFHEP00000019456.1"/>
    </source>
</evidence>
<keyword evidence="6" id="KW-1015">Disulfide bond</keyword>
<evidence type="ECO:0000256" key="4">
    <source>
        <dbReference type="ARBA" id="ARBA00022859"/>
    </source>
</evidence>
<keyword evidence="7" id="KW-0325">Glycoprotein</keyword>
<keyword evidence="4" id="KW-0391">Immunity</keyword>
<feature type="domain" description="Ig-like" evidence="8">
    <location>
        <begin position="130"/>
        <end position="209"/>
    </location>
</feature>
<keyword evidence="10" id="KW-1185">Reference proteome</keyword>
<dbReference type="GO" id="GO:0009617">
    <property type="term" value="P:response to bacterium"/>
    <property type="evidence" value="ECO:0007669"/>
    <property type="project" value="TreeGrafter"/>
</dbReference>
<dbReference type="Pfam" id="PF07686">
    <property type="entry name" value="V-set"/>
    <property type="match status" value="1"/>
</dbReference>
<dbReference type="InterPro" id="IPR013106">
    <property type="entry name" value="Ig_V-set"/>
</dbReference>
<comment type="subcellular location">
    <subcellularLocation>
        <location evidence="1">Cell membrane</location>
    </subcellularLocation>
</comment>
<evidence type="ECO:0000256" key="2">
    <source>
        <dbReference type="ARBA" id="ARBA00022475"/>
    </source>
</evidence>
<dbReference type="InterPro" id="IPR007110">
    <property type="entry name" value="Ig-like_dom"/>
</dbReference>
<dbReference type="PANTHER" id="PTHR19433:SF111">
    <property type="entry name" value="T CELL RECEPTOR ALPHA VARIABLE 4"/>
    <property type="match status" value="1"/>
</dbReference>
<feature type="domain" description="Ig-like" evidence="8">
    <location>
        <begin position="1"/>
        <end position="87"/>
    </location>
</feature>
<evidence type="ECO:0000256" key="3">
    <source>
        <dbReference type="ARBA" id="ARBA00022729"/>
    </source>
</evidence>
<proteinExistence type="predicted"/>
<reference evidence="9" key="1">
    <citation type="submission" date="2025-08" db="UniProtKB">
        <authorList>
            <consortium name="Ensembl"/>
        </authorList>
    </citation>
    <scope>IDENTIFICATION</scope>
</reference>
<dbReference type="AlphaFoldDB" id="A0A3Q2PZX6"/>